<comment type="subcellular location">
    <subcellularLocation>
        <location evidence="1">Cell inner membrane</location>
        <topology evidence="1">Multi-pass membrane protein</topology>
    </subcellularLocation>
    <subcellularLocation>
        <location evidence="14">Cell membrane</location>
        <topology evidence="14">Multi-pass membrane protein</topology>
    </subcellularLocation>
</comment>
<keyword evidence="15" id="KW-0969">Cilium</keyword>
<evidence type="ECO:0000256" key="2">
    <source>
        <dbReference type="ARBA" id="ARBA00008835"/>
    </source>
</evidence>
<feature type="transmembrane region" description="Helical" evidence="14">
    <location>
        <begin position="102"/>
        <end position="122"/>
    </location>
</feature>
<dbReference type="AlphaFoldDB" id="A0A0H2VAB6"/>
<feature type="transmembrane region" description="Helical" evidence="14">
    <location>
        <begin position="310"/>
        <end position="330"/>
    </location>
</feature>
<comment type="function">
    <text evidence="12 14">Required for formation of the rod structure of the flagellar apparatus. Together with FliI and FliH, may constitute the export apparatus of flagellin.</text>
</comment>
<name>A0A0H2VAB6_ECOL6</name>
<keyword evidence="9 14" id="KW-1133">Transmembrane helix</keyword>
<feature type="transmembrane region" description="Helical" evidence="14">
    <location>
        <begin position="142"/>
        <end position="165"/>
    </location>
</feature>
<dbReference type="InterPro" id="IPR025505">
    <property type="entry name" value="FHIPEP_CS"/>
</dbReference>
<dbReference type="eggNOG" id="COG1298">
    <property type="taxonomic scope" value="Bacteria"/>
</dbReference>
<evidence type="ECO:0000256" key="6">
    <source>
        <dbReference type="ARBA" id="ARBA00022692"/>
    </source>
</evidence>
<dbReference type="Pfam" id="PF00771">
    <property type="entry name" value="FHIPEP"/>
    <property type="match status" value="1"/>
</dbReference>
<dbReference type="InterPro" id="IPR006301">
    <property type="entry name" value="FlhA"/>
</dbReference>
<dbReference type="Proteomes" id="UP000001410">
    <property type="component" value="Chromosome"/>
</dbReference>
<evidence type="ECO:0000313" key="16">
    <source>
        <dbReference type="Proteomes" id="UP000001410"/>
    </source>
</evidence>
<evidence type="ECO:0000256" key="11">
    <source>
        <dbReference type="ARBA" id="ARBA00023225"/>
    </source>
</evidence>
<keyword evidence="15" id="KW-0966">Cell projection</keyword>
<dbReference type="FunFam" id="3.40.50.12790:FF:000001">
    <property type="entry name" value="Flagellar biosynthesis protein FlhA"/>
    <property type="match status" value="1"/>
</dbReference>
<evidence type="ECO:0000256" key="4">
    <source>
        <dbReference type="ARBA" id="ARBA00022475"/>
    </source>
</evidence>
<dbReference type="Gene3D" id="3.40.30.60">
    <property type="entry name" value="FHIPEP family, domain 1"/>
    <property type="match status" value="1"/>
</dbReference>
<evidence type="ECO:0000256" key="7">
    <source>
        <dbReference type="ARBA" id="ARBA00022795"/>
    </source>
</evidence>
<keyword evidence="6 14" id="KW-0812">Transmembrane</keyword>
<dbReference type="PANTHER" id="PTHR30161:SF1">
    <property type="entry name" value="FLAGELLAR BIOSYNTHESIS PROTEIN FLHA-RELATED"/>
    <property type="match status" value="1"/>
</dbReference>
<evidence type="ECO:0000313" key="15">
    <source>
        <dbReference type="EMBL" id="AAN80752.1"/>
    </source>
</evidence>
<keyword evidence="4 14" id="KW-1003">Cell membrane</keyword>
<dbReference type="GO" id="GO:0005886">
    <property type="term" value="C:plasma membrane"/>
    <property type="evidence" value="ECO:0007669"/>
    <property type="project" value="UniProtKB-SubCell"/>
</dbReference>
<dbReference type="NCBIfam" id="TIGR01398">
    <property type="entry name" value="FlhA"/>
    <property type="match status" value="1"/>
</dbReference>
<feature type="transmembrane region" description="Helical" evidence="14">
    <location>
        <begin position="276"/>
        <end position="298"/>
    </location>
</feature>
<keyword evidence="3 14" id="KW-0813">Transport</keyword>
<dbReference type="PROSITE" id="PS00994">
    <property type="entry name" value="FHIPEP"/>
    <property type="match status" value="1"/>
</dbReference>
<dbReference type="PANTHER" id="PTHR30161">
    <property type="entry name" value="FLAGELLAR EXPORT PROTEIN, MEMBRANE FLHA SUBUNIT-RELATED"/>
    <property type="match status" value="1"/>
</dbReference>
<dbReference type="FunFam" id="3.40.30.60:FF:000001">
    <property type="entry name" value="Flagellar biosynthesis protein FlhA"/>
    <property type="match status" value="1"/>
</dbReference>
<dbReference type="Gene3D" id="3.40.50.12790">
    <property type="entry name" value="FHIPEP family, domain 4"/>
    <property type="match status" value="1"/>
</dbReference>
<evidence type="ECO:0000256" key="13">
    <source>
        <dbReference type="ARBA" id="ARBA00071768"/>
    </source>
</evidence>
<dbReference type="EMBL" id="AE014075">
    <property type="protein sequence ID" value="AAN80752.1"/>
    <property type="molecule type" value="Genomic_DNA"/>
</dbReference>
<keyword evidence="5" id="KW-0997">Cell inner membrane</keyword>
<comment type="similarity">
    <text evidence="2 14">Belongs to the FHIPEP (flagella/HR/invasion proteins export pore) family.</text>
</comment>
<evidence type="ECO:0000256" key="9">
    <source>
        <dbReference type="ARBA" id="ARBA00022989"/>
    </source>
</evidence>
<keyword evidence="8 14" id="KW-0653">Protein transport</keyword>
<dbReference type="PIRSF" id="PIRSF005419">
    <property type="entry name" value="FlhA"/>
    <property type="match status" value="1"/>
</dbReference>
<dbReference type="FunFam" id="1.10.8.540:FF:000001">
    <property type="entry name" value="Flagellar biosynthesis protein FlhA"/>
    <property type="match status" value="1"/>
</dbReference>
<keyword evidence="15" id="KW-0282">Flagellum</keyword>
<sequence length="717" mass="77902">MDSALYNLLIFRCRKPWILLTRNRPMSNLAAMLRLPANLKSTQWQILAGPILILLILSMMVLPLPAFILDLLFTFNIALSIMVLLVAMFTQRTLEFAAFPTILLFTTLLRLALNVASTRIILMEGHTGAAAAGKVVEAFGHFLVGGNFAIGIVVFVILVIINFMVITKGAGRIAEVGARFVLDGMPGKQMAIDADLNAGLIGEDEAKKRRSEVTQEADFYGSMDGASKFVRGDAIAGILIMVINVVGGLLVGVLQHGMSMGHAAESYTLLTIGDGLVAQIPALVISTAAGVIVTRVSTDQDVGEQMVNQLFSNPSVMLLSAAVLGLLGLVPGMPNLVFLLFTAGLLGLAWWIRGREQKAPAEPKPVKMAENNTVVEATWNDVQLEDSLGMEVGYRLIPMVDFQQDGELLGRIRSIRKKFAQEMGFLPPVVHIRDNMDLQPARYRILMKGVEIGSGDAYPGRWLAINPGTAAGTLPGEATVDPAFGLNAIWIESALKEQAQIQGYTVVEASTVVATHLNHLISQHAAELFGRQEAQQLLDRVAQEMPKLTEDLVPGVVTLTTLHKVLQNLLDEKVPIRDMRTILETLAEHAPIQSDPHELTAVVRVALGRAITQQWFPGKDEVHVIGLDTPLERLLLQALQGGGGLEPGLADRLLAQTQEALSRQEMLGAPPVLLVNHALRPLLSRFLRRSLPQLVVLSNLELSDNRHIRMTATIGGK</sequence>
<dbReference type="InterPro" id="IPR042194">
    <property type="entry name" value="FHIPEP_1"/>
</dbReference>
<accession>A0A0H2VAB6</accession>
<dbReference type="GO" id="GO:0044780">
    <property type="term" value="P:bacterial-type flagellum assembly"/>
    <property type="evidence" value="ECO:0007669"/>
    <property type="project" value="InterPro"/>
</dbReference>
<dbReference type="PRINTS" id="PR00949">
    <property type="entry name" value="TYPE3IMAPROT"/>
</dbReference>
<dbReference type="Gene3D" id="1.10.8.540">
    <property type="entry name" value="FHIPEP family, domain 3"/>
    <property type="match status" value="1"/>
</dbReference>
<keyword evidence="7 14" id="KW-1005">Bacterial flagellum biogenesis</keyword>
<dbReference type="InterPro" id="IPR042193">
    <property type="entry name" value="FHIPEP_3"/>
</dbReference>
<reference evidence="15 16" key="1">
    <citation type="journal article" date="2002" name="Proc. Natl. Acad. Sci. U.S.A.">
        <title>Extensive mosaic structure revealed by the complete genome sequence of uropathogenic Escherichia coli.</title>
        <authorList>
            <person name="Welch R.A."/>
            <person name="Burland V."/>
            <person name="Plunkett G.III."/>
            <person name="Redford P."/>
            <person name="Roesch P."/>
            <person name="Rasko D."/>
            <person name="Buckles E.L."/>
            <person name="Liou S.R."/>
            <person name="Boutin A."/>
            <person name="Hackett J."/>
            <person name="Stroud D."/>
            <person name="Mayhew G.F."/>
            <person name="Rose D.J."/>
            <person name="Zhou S."/>
            <person name="Schwartz D.C."/>
            <person name="Perna N.T."/>
            <person name="Mobley H.L."/>
            <person name="Donnenberg M.S."/>
            <person name="Blattner F.R."/>
        </authorList>
    </citation>
    <scope>NUCLEOTIDE SEQUENCE [LARGE SCALE GENOMIC DNA]</scope>
    <source>
        <strain evidence="16">CFT073 / ATCC 700928 / UPEC</strain>
    </source>
</reference>
<evidence type="ECO:0000256" key="8">
    <source>
        <dbReference type="ARBA" id="ARBA00022927"/>
    </source>
</evidence>
<dbReference type="STRING" id="199310.c2293"/>
<evidence type="ECO:0000256" key="1">
    <source>
        <dbReference type="ARBA" id="ARBA00004429"/>
    </source>
</evidence>
<dbReference type="GO" id="GO:0009306">
    <property type="term" value="P:protein secretion"/>
    <property type="evidence" value="ECO:0007669"/>
    <property type="project" value="InterPro"/>
</dbReference>
<evidence type="ECO:0000256" key="5">
    <source>
        <dbReference type="ARBA" id="ARBA00022519"/>
    </source>
</evidence>
<keyword evidence="16" id="KW-1185">Reference proteome</keyword>
<keyword evidence="10 14" id="KW-0472">Membrane</keyword>
<feature type="transmembrane region" description="Helical" evidence="14">
    <location>
        <begin position="71"/>
        <end position="90"/>
    </location>
</feature>
<dbReference type="KEGG" id="ecc:c2293"/>
<organism evidence="15 16">
    <name type="scientific">Escherichia coli O6:H1 (strain CFT073 / ATCC 700928 / UPEC)</name>
    <dbReference type="NCBI Taxonomy" id="199310"/>
    <lineage>
        <taxon>Bacteria</taxon>
        <taxon>Pseudomonadati</taxon>
        <taxon>Pseudomonadota</taxon>
        <taxon>Gammaproteobacteria</taxon>
        <taxon>Enterobacterales</taxon>
        <taxon>Enterobacteriaceae</taxon>
        <taxon>Escherichia</taxon>
    </lineage>
</organism>
<gene>
    <name evidence="14 15" type="primary">flhA</name>
    <name evidence="15" type="ordered locus">c2293</name>
</gene>
<protein>
    <recommendedName>
        <fullName evidence="13 14">Flagellar biosynthesis protein FlhA</fullName>
    </recommendedName>
</protein>
<evidence type="ECO:0000256" key="3">
    <source>
        <dbReference type="ARBA" id="ARBA00022448"/>
    </source>
</evidence>
<feature type="transmembrane region" description="Helical" evidence="14">
    <location>
        <begin position="234"/>
        <end position="256"/>
    </location>
</feature>
<dbReference type="HOGENOM" id="CLU_015346_3_0_6"/>
<evidence type="ECO:0000256" key="10">
    <source>
        <dbReference type="ARBA" id="ARBA00023136"/>
    </source>
</evidence>
<feature type="transmembrane region" description="Helical" evidence="14">
    <location>
        <begin position="44"/>
        <end position="65"/>
    </location>
</feature>
<dbReference type="SMR" id="A0A0H2VAB6"/>
<dbReference type="InterPro" id="IPR001712">
    <property type="entry name" value="T3SS_FHIPEP"/>
</dbReference>
<evidence type="ECO:0000256" key="12">
    <source>
        <dbReference type="ARBA" id="ARBA00059722"/>
    </source>
</evidence>
<keyword evidence="11 14" id="KW-1006">Bacterial flagellum protein export</keyword>
<evidence type="ECO:0000256" key="14">
    <source>
        <dbReference type="RuleBase" id="RU364093"/>
    </source>
</evidence>
<dbReference type="InterPro" id="IPR042196">
    <property type="entry name" value="FHIPEP_4"/>
</dbReference>
<proteinExistence type="inferred from homology"/>